<dbReference type="SUPFAM" id="SSF63825">
    <property type="entry name" value="YWTD domain"/>
    <property type="match status" value="1"/>
</dbReference>
<feature type="chain" id="PRO_5041222443" evidence="1">
    <location>
        <begin position="17"/>
        <end position="384"/>
    </location>
</feature>
<evidence type="ECO:0000256" key="1">
    <source>
        <dbReference type="SAM" id="SignalP"/>
    </source>
</evidence>
<dbReference type="Gene3D" id="2.120.10.30">
    <property type="entry name" value="TolB, C-terminal domain"/>
    <property type="match status" value="1"/>
</dbReference>
<sequence length="384" mass="40594">MRLWVLLALGAPLADGVSLKGSLWGGARLSAGVDYFNPTFAAPQLTPKQFLIISSTSEKKIVYTELKNFKSTTGRTFALVDSGLTEPRGLAMDHDRGALYVADSGAKKIFRFHVYQQNVGGSLQLSTDGVQLCVSQNVNSNWVSVDINGDVFYTDASTNTINRIPVEVIEKLTTGQYAASDLMLLSEKTLESGGGATSNVALSRYVYSVYEGNVNPHVTTPGGVVSDGARLYWANTVDGTTAGVLVEGQVDPQLPQAKSGEPVPTAFPSRVLSNTSSAGYGVTKSSKYVFLSSVNEGVGVVYGVTEGGVSFDLVGGLSTPRGLVWDGDQTVFVADEAAGVVYAFPAGRLMSDAPLTKSAVLTGAFGLALMSEQDKAWPMQPFQN</sequence>
<gene>
    <name evidence="2" type="ORF">EVOR1521_LOCUS23175</name>
</gene>
<accession>A0AA36N5N6</accession>
<dbReference type="EMBL" id="CAUJNA010003344">
    <property type="protein sequence ID" value="CAJ1399680.1"/>
    <property type="molecule type" value="Genomic_DNA"/>
</dbReference>
<evidence type="ECO:0000313" key="3">
    <source>
        <dbReference type="Proteomes" id="UP001178507"/>
    </source>
</evidence>
<dbReference type="AlphaFoldDB" id="A0AA36N5N6"/>
<dbReference type="InterPro" id="IPR011042">
    <property type="entry name" value="6-blade_b-propeller_TolB-like"/>
</dbReference>
<name>A0AA36N5N6_9DINO</name>
<dbReference type="Proteomes" id="UP001178507">
    <property type="component" value="Unassembled WGS sequence"/>
</dbReference>
<keyword evidence="1" id="KW-0732">Signal</keyword>
<organism evidence="2 3">
    <name type="scientific">Effrenium voratum</name>
    <dbReference type="NCBI Taxonomy" id="2562239"/>
    <lineage>
        <taxon>Eukaryota</taxon>
        <taxon>Sar</taxon>
        <taxon>Alveolata</taxon>
        <taxon>Dinophyceae</taxon>
        <taxon>Suessiales</taxon>
        <taxon>Symbiodiniaceae</taxon>
        <taxon>Effrenium</taxon>
    </lineage>
</organism>
<protein>
    <submittedName>
        <fullName evidence="2">Uncharacterized protein</fullName>
    </submittedName>
</protein>
<reference evidence="2" key="1">
    <citation type="submission" date="2023-08" db="EMBL/GenBank/DDBJ databases">
        <authorList>
            <person name="Chen Y."/>
            <person name="Shah S."/>
            <person name="Dougan E. K."/>
            <person name="Thang M."/>
            <person name="Chan C."/>
        </authorList>
    </citation>
    <scope>NUCLEOTIDE SEQUENCE</scope>
</reference>
<keyword evidence="3" id="KW-1185">Reference proteome</keyword>
<evidence type="ECO:0000313" key="2">
    <source>
        <dbReference type="EMBL" id="CAJ1399680.1"/>
    </source>
</evidence>
<proteinExistence type="predicted"/>
<feature type="signal peptide" evidence="1">
    <location>
        <begin position="1"/>
        <end position="16"/>
    </location>
</feature>
<comment type="caution">
    <text evidence="2">The sequence shown here is derived from an EMBL/GenBank/DDBJ whole genome shotgun (WGS) entry which is preliminary data.</text>
</comment>